<protein>
    <recommendedName>
        <fullName evidence="2">histidine kinase</fullName>
        <ecNumber evidence="2">2.7.13.3</ecNumber>
    </recommendedName>
</protein>
<evidence type="ECO:0000313" key="13">
    <source>
        <dbReference type="Proteomes" id="UP000199696"/>
    </source>
</evidence>
<dbReference type="PANTHER" id="PTHR24421:SF10">
    <property type="entry name" value="NITRATE_NITRITE SENSOR PROTEIN NARQ"/>
    <property type="match status" value="1"/>
</dbReference>
<dbReference type="EC" id="2.7.13.3" evidence="2"/>
<evidence type="ECO:0000256" key="3">
    <source>
        <dbReference type="ARBA" id="ARBA00022553"/>
    </source>
</evidence>
<dbReference type="EMBL" id="FMHY01000002">
    <property type="protein sequence ID" value="SCL59419.1"/>
    <property type="molecule type" value="Genomic_DNA"/>
</dbReference>
<dbReference type="InterPro" id="IPR050482">
    <property type="entry name" value="Sensor_HK_TwoCompSys"/>
</dbReference>
<feature type="region of interest" description="Disordered" evidence="9">
    <location>
        <begin position="335"/>
        <end position="363"/>
    </location>
</feature>
<accession>A0A1C6UZI2</accession>
<dbReference type="Pfam" id="PF07730">
    <property type="entry name" value="HisKA_3"/>
    <property type="match status" value="1"/>
</dbReference>
<dbReference type="InterPro" id="IPR011712">
    <property type="entry name" value="Sig_transdc_His_kin_sub3_dim/P"/>
</dbReference>
<evidence type="ECO:0000256" key="2">
    <source>
        <dbReference type="ARBA" id="ARBA00012438"/>
    </source>
</evidence>
<dbReference type="Gene3D" id="3.30.565.10">
    <property type="entry name" value="Histidine kinase-like ATPase, C-terminal domain"/>
    <property type="match status" value="1"/>
</dbReference>
<keyword evidence="13" id="KW-1185">Reference proteome</keyword>
<dbReference type="PANTHER" id="PTHR24421">
    <property type="entry name" value="NITRATE/NITRITE SENSOR PROTEIN NARX-RELATED"/>
    <property type="match status" value="1"/>
</dbReference>
<proteinExistence type="predicted"/>
<sequence>MVLQRHSLLGWLRARWQVVVDLTLQVLLAGLFLLSGVATSASGAAVTGDGPAPALLPASLSALQILPLAVRRRAPGLVLAVVGLSTVAHVLVGMSRTVGYLPALLAIATAAERPSPLVRWGLCWTTTAAVAVASLPRRGPVEGALLAVVAFTVAWLAGVERGNLLRHRVALVEERTRLRLERRTAAADRAAAAARERLARQLHDTVAHTITVMVVQTEALLVTGGLTPAQRDRANRVLTAGRGGLTEIRKVVTALDTHASSASANNLTERLDQLRAAGLDVPAGPPAGLVDLPEPLLTVAHRLIGEAATNALRHSGPGTRLDIVIDRDAERISVSALSEPQARSRRPRPQRSSPEARTGDLSGYGLRSLAEDVEEYGGILRHGPLSGGGWNVIATFPAQCGFDQPPDRKPATPS</sequence>
<dbReference type="SUPFAM" id="SSF55874">
    <property type="entry name" value="ATPase domain of HSP90 chaperone/DNA topoisomerase II/histidine kinase"/>
    <property type="match status" value="1"/>
</dbReference>
<keyword evidence="7" id="KW-0067">ATP-binding</keyword>
<evidence type="ECO:0000256" key="1">
    <source>
        <dbReference type="ARBA" id="ARBA00000085"/>
    </source>
</evidence>
<keyword evidence="5" id="KW-0547">Nucleotide-binding</keyword>
<dbReference type="AlphaFoldDB" id="A0A1C6UZI2"/>
<dbReference type="Gene3D" id="1.20.5.1930">
    <property type="match status" value="1"/>
</dbReference>
<dbReference type="Proteomes" id="UP000199696">
    <property type="component" value="Unassembled WGS sequence"/>
</dbReference>
<evidence type="ECO:0000256" key="6">
    <source>
        <dbReference type="ARBA" id="ARBA00022777"/>
    </source>
</evidence>
<dbReference type="GO" id="GO:0016020">
    <property type="term" value="C:membrane"/>
    <property type="evidence" value="ECO:0007669"/>
    <property type="project" value="InterPro"/>
</dbReference>
<feature type="domain" description="DUF7134" evidence="11">
    <location>
        <begin position="10"/>
        <end position="167"/>
    </location>
</feature>
<dbReference type="OrthoDB" id="3616637at2"/>
<evidence type="ECO:0000256" key="5">
    <source>
        <dbReference type="ARBA" id="ARBA00022741"/>
    </source>
</evidence>
<dbReference type="InterPro" id="IPR055558">
    <property type="entry name" value="DUF7134"/>
</dbReference>
<evidence type="ECO:0000313" key="12">
    <source>
        <dbReference type="EMBL" id="SCL59419.1"/>
    </source>
</evidence>
<evidence type="ECO:0000259" key="11">
    <source>
        <dbReference type="Pfam" id="PF23539"/>
    </source>
</evidence>
<dbReference type="RefSeq" id="WP_091120600.1">
    <property type="nucleotide sequence ID" value="NZ_FMHY01000002.1"/>
</dbReference>
<dbReference type="InterPro" id="IPR036890">
    <property type="entry name" value="HATPase_C_sf"/>
</dbReference>
<keyword evidence="4" id="KW-0808">Transferase</keyword>
<dbReference type="GO" id="GO:0005524">
    <property type="term" value="F:ATP binding"/>
    <property type="evidence" value="ECO:0007669"/>
    <property type="project" value="UniProtKB-KW"/>
</dbReference>
<dbReference type="Pfam" id="PF23539">
    <property type="entry name" value="DUF7134"/>
    <property type="match status" value="1"/>
</dbReference>
<gene>
    <name evidence="12" type="ORF">GA0070604_4048</name>
</gene>
<keyword evidence="8" id="KW-0902">Two-component regulatory system</keyword>
<reference evidence="13" key="1">
    <citation type="submission" date="2016-06" db="EMBL/GenBank/DDBJ databases">
        <authorList>
            <person name="Varghese N."/>
            <person name="Submissions Spin"/>
        </authorList>
    </citation>
    <scope>NUCLEOTIDE SEQUENCE [LARGE SCALE GENOMIC DNA]</scope>
    <source>
        <strain evidence="13">DSM 44814</strain>
    </source>
</reference>
<evidence type="ECO:0000256" key="8">
    <source>
        <dbReference type="ARBA" id="ARBA00023012"/>
    </source>
</evidence>
<feature type="domain" description="Signal transduction histidine kinase subgroup 3 dimerisation and phosphoacceptor" evidence="10">
    <location>
        <begin position="195"/>
        <end position="257"/>
    </location>
</feature>
<comment type="catalytic activity">
    <reaction evidence="1">
        <text>ATP + protein L-histidine = ADP + protein N-phospho-L-histidine.</text>
        <dbReference type="EC" id="2.7.13.3"/>
    </reaction>
</comment>
<evidence type="ECO:0000256" key="7">
    <source>
        <dbReference type="ARBA" id="ARBA00022840"/>
    </source>
</evidence>
<evidence type="ECO:0000256" key="9">
    <source>
        <dbReference type="SAM" id="MobiDB-lite"/>
    </source>
</evidence>
<keyword evidence="3" id="KW-0597">Phosphoprotein</keyword>
<dbReference type="STRING" id="227316.GA0070604_4048"/>
<name>A0A1C6UZI2_9ACTN</name>
<evidence type="ECO:0000256" key="4">
    <source>
        <dbReference type="ARBA" id="ARBA00022679"/>
    </source>
</evidence>
<dbReference type="GO" id="GO:0046983">
    <property type="term" value="F:protein dimerization activity"/>
    <property type="evidence" value="ECO:0007669"/>
    <property type="project" value="InterPro"/>
</dbReference>
<organism evidence="12 13">
    <name type="scientific">Micromonospora eburnea</name>
    <dbReference type="NCBI Taxonomy" id="227316"/>
    <lineage>
        <taxon>Bacteria</taxon>
        <taxon>Bacillati</taxon>
        <taxon>Actinomycetota</taxon>
        <taxon>Actinomycetes</taxon>
        <taxon>Micromonosporales</taxon>
        <taxon>Micromonosporaceae</taxon>
        <taxon>Micromonospora</taxon>
    </lineage>
</organism>
<dbReference type="GO" id="GO:0000155">
    <property type="term" value="F:phosphorelay sensor kinase activity"/>
    <property type="evidence" value="ECO:0007669"/>
    <property type="project" value="InterPro"/>
</dbReference>
<evidence type="ECO:0000259" key="10">
    <source>
        <dbReference type="Pfam" id="PF07730"/>
    </source>
</evidence>
<keyword evidence="6 12" id="KW-0418">Kinase</keyword>